<dbReference type="SUPFAM" id="SSF53474">
    <property type="entry name" value="alpha/beta-Hydrolases"/>
    <property type="match status" value="1"/>
</dbReference>
<dbReference type="EMBL" id="MU253760">
    <property type="protein sequence ID" value="KAG9247941.1"/>
    <property type="molecule type" value="Genomic_DNA"/>
</dbReference>
<evidence type="ECO:0000313" key="4">
    <source>
        <dbReference type="EMBL" id="KAG9247941.1"/>
    </source>
</evidence>
<keyword evidence="5" id="KW-1185">Reference proteome</keyword>
<dbReference type="AlphaFoldDB" id="A0A9P7Z9X9"/>
<dbReference type="OrthoDB" id="408631at2759"/>
<keyword evidence="2 4" id="KW-0378">Hydrolase</keyword>
<comment type="similarity">
    <text evidence="1">Belongs to the type-B carboxylesterase/lipase family.</text>
</comment>
<name>A0A9P7Z9X9_9HELO</name>
<dbReference type="Pfam" id="PF00135">
    <property type="entry name" value="COesterase"/>
    <property type="match status" value="1"/>
</dbReference>
<evidence type="ECO:0000256" key="1">
    <source>
        <dbReference type="ARBA" id="ARBA00005964"/>
    </source>
</evidence>
<comment type="caution">
    <text evidence="4">The sequence shown here is derived from an EMBL/GenBank/DDBJ whole genome shotgun (WGS) entry which is preliminary data.</text>
</comment>
<gene>
    <name evidence="4" type="ORF">BJ878DRAFT_572814</name>
</gene>
<organism evidence="4 5">
    <name type="scientific">Calycina marina</name>
    <dbReference type="NCBI Taxonomy" id="1763456"/>
    <lineage>
        <taxon>Eukaryota</taxon>
        <taxon>Fungi</taxon>
        <taxon>Dikarya</taxon>
        <taxon>Ascomycota</taxon>
        <taxon>Pezizomycotina</taxon>
        <taxon>Leotiomycetes</taxon>
        <taxon>Helotiales</taxon>
        <taxon>Pezizellaceae</taxon>
        <taxon>Calycina</taxon>
    </lineage>
</organism>
<dbReference type="GO" id="GO:0052689">
    <property type="term" value="F:carboxylic ester hydrolase activity"/>
    <property type="evidence" value="ECO:0007669"/>
    <property type="project" value="TreeGrafter"/>
</dbReference>
<proteinExistence type="inferred from homology"/>
<protein>
    <submittedName>
        <fullName evidence="4">Alpha/Beta hydrolase protein</fullName>
    </submittedName>
</protein>
<accession>A0A9P7Z9X9</accession>
<evidence type="ECO:0000256" key="2">
    <source>
        <dbReference type="ARBA" id="ARBA00022801"/>
    </source>
</evidence>
<dbReference type="PANTHER" id="PTHR43918">
    <property type="entry name" value="ACETYLCHOLINESTERASE"/>
    <property type="match status" value="1"/>
</dbReference>
<sequence>MISLPMARLTKLREGCWNLNGVKPSGLEEGEESKLPVLVSIYGDEWVQDATSDPRYNLSYTVEQSILTKKPVIEIFLDYRMTAFGFIYSKEVAASQNTNLGFRDQCGFFRAAIMESGNSVGTPLNGMDRYQKCLCQVPFARSPSLTYQGLQCFHIIDNLFVPWYSQQSIFQGRFARILILLMSDSNEGVGFGPSGVNNDSQAVNQLTHSKRWVANTAQIEEMLNLCSNISIMGSSYGWSNTIFPPKLELEYKQHTGIAGDLCMFALRRLLAQQISRYRENVYSYRWNAPNYNATSTIRIYNFSERPYVFGNTDPTTLIPLGNSAEDFQLSHLVSLPGIAQWPKYSAQPKDFVFRKNRSYVEDDTDIKGVKYVNFVAR</sequence>
<dbReference type="PANTHER" id="PTHR43918:SF4">
    <property type="entry name" value="CARBOXYLIC ESTER HYDROLASE"/>
    <property type="match status" value="1"/>
</dbReference>
<dbReference type="Proteomes" id="UP000887226">
    <property type="component" value="Unassembled WGS sequence"/>
</dbReference>
<reference evidence="4" key="1">
    <citation type="journal article" date="2021" name="IMA Fungus">
        <title>Genomic characterization of three marine fungi, including Emericellopsis atlantica sp. nov. with signatures of a generalist lifestyle and marine biomass degradation.</title>
        <authorList>
            <person name="Hagestad O.C."/>
            <person name="Hou L."/>
            <person name="Andersen J.H."/>
            <person name="Hansen E.H."/>
            <person name="Altermark B."/>
            <person name="Li C."/>
            <person name="Kuhnert E."/>
            <person name="Cox R.J."/>
            <person name="Crous P.W."/>
            <person name="Spatafora J.W."/>
            <person name="Lail K."/>
            <person name="Amirebrahimi M."/>
            <person name="Lipzen A."/>
            <person name="Pangilinan J."/>
            <person name="Andreopoulos W."/>
            <person name="Hayes R.D."/>
            <person name="Ng V."/>
            <person name="Grigoriev I.V."/>
            <person name="Jackson S.A."/>
            <person name="Sutton T.D.S."/>
            <person name="Dobson A.D.W."/>
            <person name="Rama T."/>
        </authorList>
    </citation>
    <scope>NUCLEOTIDE SEQUENCE</scope>
    <source>
        <strain evidence="4">TRa3180A</strain>
    </source>
</reference>
<dbReference type="InterPro" id="IPR029058">
    <property type="entry name" value="AB_hydrolase_fold"/>
</dbReference>
<dbReference type="InterPro" id="IPR002018">
    <property type="entry name" value="CarbesteraseB"/>
</dbReference>
<dbReference type="InterPro" id="IPR050654">
    <property type="entry name" value="AChE-related_enzymes"/>
</dbReference>
<feature type="domain" description="Carboxylesterase type B" evidence="3">
    <location>
        <begin position="12"/>
        <end position="106"/>
    </location>
</feature>
<evidence type="ECO:0000313" key="5">
    <source>
        <dbReference type="Proteomes" id="UP000887226"/>
    </source>
</evidence>
<dbReference type="Gene3D" id="3.40.50.1820">
    <property type="entry name" value="alpha/beta hydrolase"/>
    <property type="match status" value="2"/>
</dbReference>
<evidence type="ECO:0000259" key="3">
    <source>
        <dbReference type="Pfam" id="PF00135"/>
    </source>
</evidence>